<evidence type="ECO:0000313" key="1">
    <source>
        <dbReference type="EMBL" id="KAG8199124.1"/>
    </source>
</evidence>
<comment type="caution">
    <text evidence="1">The sequence shown here is derived from an EMBL/GenBank/DDBJ whole genome shotgun (WGS) entry which is preliminary data.</text>
</comment>
<dbReference type="AlphaFoldDB" id="A0AAV6VR09"/>
<keyword evidence="2" id="KW-1185">Reference proteome</keyword>
<reference evidence="1 2" key="1">
    <citation type="journal article" date="2022" name="Nat. Ecol. Evol.">
        <title>A masculinizing supergene underlies an exaggerated male reproductive morph in a spider.</title>
        <authorList>
            <person name="Hendrickx F."/>
            <person name="De Corte Z."/>
            <person name="Sonet G."/>
            <person name="Van Belleghem S.M."/>
            <person name="Kostlbacher S."/>
            <person name="Vangestel C."/>
        </authorList>
    </citation>
    <scope>NUCLEOTIDE SEQUENCE [LARGE SCALE GENOMIC DNA]</scope>
    <source>
        <strain evidence="1">W744_W776</strain>
    </source>
</reference>
<organism evidence="1 2">
    <name type="scientific">Oedothorax gibbosus</name>
    <dbReference type="NCBI Taxonomy" id="931172"/>
    <lineage>
        <taxon>Eukaryota</taxon>
        <taxon>Metazoa</taxon>
        <taxon>Ecdysozoa</taxon>
        <taxon>Arthropoda</taxon>
        <taxon>Chelicerata</taxon>
        <taxon>Arachnida</taxon>
        <taxon>Araneae</taxon>
        <taxon>Araneomorphae</taxon>
        <taxon>Entelegynae</taxon>
        <taxon>Araneoidea</taxon>
        <taxon>Linyphiidae</taxon>
        <taxon>Erigoninae</taxon>
        <taxon>Oedothorax</taxon>
    </lineage>
</organism>
<dbReference type="EMBL" id="JAFNEN010000031">
    <property type="protein sequence ID" value="KAG8199124.1"/>
    <property type="molecule type" value="Genomic_DNA"/>
</dbReference>
<sequence>MYLRYLPIVISVWGHYYFVGTQLSKHLLGQCSRSRLSDYESINNSPVSSENNNLMAKSLAVQTMDKVNRCSMCRAKTRHGVGVEPQSLRSPKKD</sequence>
<proteinExistence type="predicted"/>
<evidence type="ECO:0000313" key="2">
    <source>
        <dbReference type="Proteomes" id="UP000827092"/>
    </source>
</evidence>
<name>A0AAV6VR09_9ARAC</name>
<protein>
    <submittedName>
        <fullName evidence="1">Uncharacterized protein</fullName>
    </submittedName>
</protein>
<gene>
    <name evidence="1" type="ORF">JTE90_016260</name>
</gene>
<accession>A0AAV6VR09</accession>
<dbReference type="Proteomes" id="UP000827092">
    <property type="component" value="Unassembled WGS sequence"/>
</dbReference>